<evidence type="ECO:0000259" key="7">
    <source>
        <dbReference type="PROSITE" id="PS51085"/>
    </source>
</evidence>
<evidence type="ECO:0000256" key="1">
    <source>
        <dbReference type="ARBA" id="ARBA00010914"/>
    </source>
</evidence>
<dbReference type="GO" id="GO:0046872">
    <property type="term" value="F:metal ion binding"/>
    <property type="evidence" value="ECO:0007669"/>
    <property type="project" value="UniProtKB-KW"/>
</dbReference>
<dbReference type="GO" id="GO:0009055">
    <property type="term" value="F:electron transfer activity"/>
    <property type="evidence" value="ECO:0007669"/>
    <property type="project" value="TreeGrafter"/>
</dbReference>
<protein>
    <submittedName>
        <fullName evidence="8">Ferredoxin</fullName>
    </submittedName>
</protein>
<gene>
    <name evidence="8" type="ORF">FP2506_15574</name>
</gene>
<comment type="cofactor">
    <cofactor evidence="6">
        <name>[2Fe-2S] cluster</name>
        <dbReference type="ChEBI" id="CHEBI:190135"/>
    </cofactor>
</comment>
<dbReference type="Gene3D" id="3.10.20.30">
    <property type="match status" value="1"/>
</dbReference>
<dbReference type="PROSITE" id="PS51085">
    <property type="entry name" value="2FE2S_FER_2"/>
    <property type="match status" value="1"/>
</dbReference>
<dbReference type="CDD" id="cd00207">
    <property type="entry name" value="fer2"/>
    <property type="match status" value="1"/>
</dbReference>
<comment type="caution">
    <text evidence="8">The sequence shown here is derived from an EMBL/GenBank/DDBJ whole genome shotgun (WGS) entry which is preliminary data.</text>
</comment>
<dbReference type="InterPro" id="IPR001041">
    <property type="entry name" value="2Fe-2S_ferredoxin-type"/>
</dbReference>
<dbReference type="PRINTS" id="PR00355">
    <property type="entry name" value="ADRENODOXIN"/>
</dbReference>
<evidence type="ECO:0000256" key="4">
    <source>
        <dbReference type="ARBA" id="ARBA00023004"/>
    </source>
</evidence>
<dbReference type="Proteomes" id="UP000004310">
    <property type="component" value="Unassembled WGS sequence"/>
</dbReference>
<evidence type="ECO:0000256" key="5">
    <source>
        <dbReference type="ARBA" id="ARBA00023014"/>
    </source>
</evidence>
<dbReference type="PANTHER" id="PTHR23426:SF65">
    <property type="entry name" value="FERREDOXIN-2, MITOCHONDRIAL"/>
    <property type="match status" value="1"/>
</dbReference>
<evidence type="ECO:0000313" key="8">
    <source>
        <dbReference type="EMBL" id="EAU41866.1"/>
    </source>
</evidence>
<proteinExistence type="inferred from homology"/>
<dbReference type="STRING" id="217511.GCA_001463845_02779"/>
<comment type="similarity">
    <text evidence="1">Belongs to the adrenodoxin/putidaredoxin family.</text>
</comment>
<keyword evidence="4" id="KW-0408">Iron</keyword>
<dbReference type="AlphaFoldDB" id="Q0G3G5"/>
<evidence type="ECO:0000256" key="3">
    <source>
        <dbReference type="ARBA" id="ARBA00022723"/>
    </source>
</evidence>
<dbReference type="GO" id="GO:0140647">
    <property type="term" value="P:P450-containing electron transport chain"/>
    <property type="evidence" value="ECO:0007669"/>
    <property type="project" value="InterPro"/>
</dbReference>
<evidence type="ECO:0000256" key="2">
    <source>
        <dbReference type="ARBA" id="ARBA00022714"/>
    </source>
</evidence>
<evidence type="ECO:0000256" key="6">
    <source>
        <dbReference type="ARBA" id="ARBA00034078"/>
    </source>
</evidence>
<dbReference type="InterPro" id="IPR001055">
    <property type="entry name" value="Adrenodoxin-like"/>
</dbReference>
<accession>Q0G3G5</accession>
<dbReference type="RefSeq" id="WP_007068239.1">
    <property type="nucleotide sequence ID" value="NZ_DS022272.1"/>
</dbReference>
<dbReference type="HOGENOM" id="CLU_082632_5_1_5"/>
<keyword evidence="3" id="KW-0479">Metal-binding</keyword>
<keyword evidence="9" id="KW-1185">Reference proteome</keyword>
<dbReference type="InterPro" id="IPR036010">
    <property type="entry name" value="2Fe-2S_ferredoxin-like_sf"/>
</dbReference>
<dbReference type="eggNOG" id="COG0633">
    <property type="taxonomic scope" value="Bacteria"/>
</dbReference>
<evidence type="ECO:0000313" key="9">
    <source>
        <dbReference type="Proteomes" id="UP000004310"/>
    </source>
</evidence>
<dbReference type="EMBL" id="AATP01000002">
    <property type="protein sequence ID" value="EAU41866.1"/>
    <property type="molecule type" value="Genomic_DNA"/>
</dbReference>
<reference evidence="8 9" key="1">
    <citation type="journal article" date="2010" name="J. Bacteriol.">
        <title>Genome sequence of Fulvimarina pelagi HTCC2506T, a Mn(II)-oxidizing alphaproteobacterium possessing an aerobic anoxygenic photosynthetic gene cluster and Xanthorhodopsin.</title>
        <authorList>
            <person name="Kang I."/>
            <person name="Oh H.M."/>
            <person name="Lim S.I."/>
            <person name="Ferriera S."/>
            <person name="Giovannoni S.J."/>
            <person name="Cho J.C."/>
        </authorList>
    </citation>
    <scope>NUCLEOTIDE SEQUENCE [LARGE SCALE GENOMIC DNA]</scope>
    <source>
        <strain evidence="8 9">HTCC2506</strain>
    </source>
</reference>
<dbReference type="PANTHER" id="PTHR23426">
    <property type="entry name" value="FERREDOXIN/ADRENODOXIN"/>
    <property type="match status" value="1"/>
</dbReference>
<dbReference type="Pfam" id="PF00111">
    <property type="entry name" value="Fer2"/>
    <property type="match status" value="1"/>
</dbReference>
<organism evidence="8 9">
    <name type="scientific">Fulvimarina pelagi HTCC2506</name>
    <dbReference type="NCBI Taxonomy" id="314231"/>
    <lineage>
        <taxon>Bacteria</taxon>
        <taxon>Pseudomonadati</taxon>
        <taxon>Pseudomonadota</taxon>
        <taxon>Alphaproteobacteria</taxon>
        <taxon>Hyphomicrobiales</taxon>
        <taxon>Aurantimonadaceae</taxon>
        <taxon>Fulvimarina</taxon>
    </lineage>
</organism>
<dbReference type="InterPro" id="IPR012675">
    <property type="entry name" value="Beta-grasp_dom_sf"/>
</dbReference>
<sequence length="106" mass="11527">MITITMRNQDGHARTLHGEAGLSLMEVAVRNGIDGIEASCGGACSCATCMVYVDESWRARLVPRSEFEEDMLELAFEADETSRLACQIRLGPEHDGLVVTVPGEQT</sequence>
<feature type="domain" description="2Fe-2S ferredoxin-type" evidence="7">
    <location>
        <begin position="1"/>
        <end position="105"/>
    </location>
</feature>
<keyword evidence="2" id="KW-0001">2Fe-2S</keyword>
<dbReference type="GO" id="GO:0051537">
    <property type="term" value="F:2 iron, 2 sulfur cluster binding"/>
    <property type="evidence" value="ECO:0007669"/>
    <property type="project" value="UniProtKB-KW"/>
</dbReference>
<keyword evidence="5" id="KW-0411">Iron-sulfur</keyword>
<dbReference type="SUPFAM" id="SSF54292">
    <property type="entry name" value="2Fe-2S ferredoxin-like"/>
    <property type="match status" value="1"/>
</dbReference>
<name>Q0G3G5_9HYPH</name>